<dbReference type="InterPro" id="IPR002213">
    <property type="entry name" value="UDP_glucos_trans"/>
</dbReference>
<protein>
    <submittedName>
        <fullName evidence="4">Glycosyltransferase</fullName>
    </submittedName>
</protein>
<dbReference type="GO" id="GO:0016758">
    <property type="term" value="F:hexosyltransferase activity"/>
    <property type="evidence" value="ECO:0007669"/>
    <property type="project" value="InterPro"/>
</dbReference>
<feature type="domain" description="Glycosyltransferase family 28 N-terminal" evidence="2">
    <location>
        <begin position="3"/>
        <end position="59"/>
    </location>
</feature>
<dbReference type="AlphaFoldDB" id="A0AAU1I9F8"/>
<dbReference type="PANTHER" id="PTHR48050:SF13">
    <property type="entry name" value="STEROL 3-BETA-GLUCOSYLTRANSFERASE UGT80A2"/>
    <property type="match status" value="1"/>
</dbReference>
<dbReference type="InterPro" id="IPR004276">
    <property type="entry name" value="GlycoTrans_28_N"/>
</dbReference>
<dbReference type="Pfam" id="PF03033">
    <property type="entry name" value="Glyco_transf_28"/>
    <property type="match status" value="1"/>
</dbReference>
<dbReference type="InterPro" id="IPR010610">
    <property type="entry name" value="EryCIII-like_C"/>
</dbReference>
<dbReference type="SUPFAM" id="SSF53756">
    <property type="entry name" value="UDP-Glycosyltransferase/glycogen phosphorylase"/>
    <property type="match status" value="1"/>
</dbReference>
<dbReference type="GO" id="GO:0005975">
    <property type="term" value="P:carbohydrate metabolic process"/>
    <property type="evidence" value="ECO:0007669"/>
    <property type="project" value="InterPro"/>
</dbReference>
<evidence type="ECO:0000256" key="1">
    <source>
        <dbReference type="ARBA" id="ARBA00022679"/>
    </source>
</evidence>
<evidence type="ECO:0000259" key="3">
    <source>
        <dbReference type="Pfam" id="PF06722"/>
    </source>
</evidence>
<feature type="domain" description="Erythromycin biosynthesis protein CIII-like C-terminal" evidence="3">
    <location>
        <begin position="283"/>
        <end position="388"/>
    </location>
</feature>
<dbReference type="GO" id="GO:0033072">
    <property type="term" value="P:vancomycin biosynthetic process"/>
    <property type="evidence" value="ECO:0007669"/>
    <property type="project" value="UniProtKB-ARBA"/>
</dbReference>
<dbReference type="GO" id="GO:0008194">
    <property type="term" value="F:UDP-glycosyltransferase activity"/>
    <property type="evidence" value="ECO:0007669"/>
    <property type="project" value="InterPro"/>
</dbReference>
<accession>A0AAU1I9F8</accession>
<evidence type="ECO:0000259" key="2">
    <source>
        <dbReference type="Pfam" id="PF03033"/>
    </source>
</evidence>
<dbReference type="Pfam" id="PF06722">
    <property type="entry name" value="EryCIII-like_C"/>
    <property type="match status" value="1"/>
</dbReference>
<dbReference type="InterPro" id="IPR050426">
    <property type="entry name" value="Glycosyltransferase_28"/>
</dbReference>
<name>A0AAU1I9F8_9ACTN</name>
<dbReference type="EMBL" id="CP108140">
    <property type="protein sequence ID" value="WTP91638.1"/>
    <property type="molecule type" value="Genomic_DNA"/>
</dbReference>
<sequence length="413" mass="43785">MKILALAVGTRGDVAPFTGLGTQLRNAGHQFAIATQPRFASLVTAAEIEYHPLPAAFLPFPGAGLVHQLKLFRHAADFIHEMGRGMMPLAAVDADVLLCPAITAPLGWQLAEATGALAVGAYLQPNHPTAEFAPSFGSGRSLGGLGNRAAGYLTLVLHNRMYAAAVKELRAELGLPPASVRAMRRRRERACWPVMYGYSAAVVPRPADWRPGLEVVGNWWPSQGASNTRLPEELEEFLRAGPPPVFIGFGSMGAGEGERLSEIAVGALRLAGVRGVVQAGWAGLNAVGRDILTVGEFPHPLLFPRTAAVVHHAGAGTTAAALRAGVPAVTVPMMADQPFWARRIAALGVGPAPISFERLTAERLAHAVTEALGHSGYRARATTLASRLEAEDGAGKAVTLLERWVNEFSRLRE</sequence>
<reference evidence="4" key="1">
    <citation type="submission" date="2022-10" db="EMBL/GenBank/DDBJ databases">
        <title>The complete genomes of actinobacterial strains from the NBC collection.</title>
        <authorList>
            <person name="Joergensen T.S."/>
            <person name="Alvarez Arevalo M."/>
            <person name="Sterndorff E.B."/>
            <person name="Faurdal D."/>
            <person name="Vuksanovic O."/>
            <person name="Mourched A.-S."/>
            <person name="Charusanti P."/>
            <person name="Shaw S."/>
            <person name="Blin K."/>
            <person name="Weber T."/>
        </authorList>
    </citation>
    <scope>NUCLEOTIDE SEQUENCE</scope>
    <source>
        <strain evidence="4">NBC 00180</strain>
    </source>
</reference>
<proteinExistence type="predicted"/>
<gene>
    <name evidence="4" type="ORF">OG477_43255</name>
</gene>
<dbReference type="FunFam" id="3.40.50.2000:FF:000009">
    <property type="entry name" value="Sterol 3-beta-glucosyltransferase UGT80A2"/>
    <property type="match status" value="1"/>
</dbReference>
<keyword evidence="1" id="KW-0808">Transferase</keyword>
<dbReference type="PANTHER" id="PTHR48050">
    <property type="entry name" value="STEROL 3-BETA-GLUCOSYLTRANSFERASE"/>
    <property type="match status" value="1"/>
</dbReference>
<organism evidence="4">
    <name type="scientific">Streptomyces sp. NBC_00180</name>
    <dbReference type="NCBI Taxonomy" id="2903632"/>
    <lineage>
        <taxon>Bacteria</taxon>
        <taxon>Bacillati</taxon>
        <taxon>Actinomycetota</taxon>
        <taxon>Actinomycetes</taxon>
        <taxon>Kitasatosporales</taxon>
        <taxon>Streptomycetaceae</taxon>
        <taxon>Streptomyces</taxon>
    </lineage>
</organism>
<dbReference type="CDD" id="cd03784">
    <property type="entry name" value="GT1_Gtf-like"/>
    <property type="match status" value="1"/>
</dbReference>
<dbReference type="Gene3D" id="3.40.50.2000">
    <property type="entry name" value="Glycogen Phosphorylase B"/>
    <property type="match status" value="2"/>
</dbReference>
<evidence type="ECO:0000313" key="4">
    <source>
        <dbReference type="EMBL" id="WTP91638.1"/>
    </source>
</evidence>